<keyword evidence="4" id="KW-1185">Reference proteome</keyword>
<feature type="region of interest" description="Disordered" evidence="1">
    <location>
        <begin position="1100"/>
        <end position="1119"/>
    </location>
</feature>
<evidence type="ECO:0000313" key="4">
    <source>
        <dbReference type="Proteomes" id="UP000024547"/>
    </source>
</evidence>
<feature type="compositionally biased region" description="Polar residues" evidence="1">
    <location>
        <begin position="343"/>
        <end position="359"/>
    </location>
</feature>
<evidence type="ECO:0000256" key="1">
    <source>
        <dbReference type="SAM" id="MobiDB-lite"/>
    </source>
</evidence>
<protein>
    <submittedName>
        <fullName evidence="3">Uncharacterized protein</fullName>
    </submittedName>
</protein>
<proteinExistence type="predicted"/>
<comment type="caution">
    <text evidence="3">The sequence shown here is derived from an EMBL/GenBank/DDBJ whole genome shotgun (WGS) entry which is preliminary data.</text>
</comment>
<organism evidence="3 4">
    <name type="scientific">Hyphomonas atlantica</name>
    <dbReference type="NCBI Taxonomy" id="1280948"/>
    <lineage>
        <taxon>Bacteria</taxon>
        <taxon>Pseudomonadati</taxon>
        <taxon>Pseudomonadota</taxon>
        <taxon>Alphaproteobacteria</taxon>
        <taxon>Hyphomonadales</taxon>
        <taxon>Hyphomonadaceae</taxon>
        <taxon>Hyphomonas</taxon>
    </lineage>
</organism>
<feature type="chain" id="PRO_5001575904" evidence="2">
    <location>
        <begin position="24"/>
        <end position="1375"/>
    </location>
</feature>
<accession>A0A059E3E3</accession>
<keyword evidence="2" id="KW-0732">Signal</keyword>
<feature type="signal peptide" evidence="2">
    <location>
        <begin position="1"/>
        <end position="23"/>
    </location>
</feature>
<name>A0A059E3E3_9PROT</name>
<dbReference type="RefSeq" id="WP_035550602.1">
    <property type="nucleotide sequence ID" value="NZ_AWFH01000011.1"/>
</dbReference>
<evidence type="ECO:0000256" key="2">
    <source>
        <dbReference type="SAM" id="SignalP"/>
    </source>
</evidence>
<dbReference type="STRING" id="1280948.HY36_16385"/>
<feature type="region of interest" description="Disordered" evidence="1">
    <location>
        <begin position="496"/>
        <end position="519"/>
    </location>
</feature>
<gene>
    <name evidence="3" type="ORF">HY36_16385</name>
</gene>
<dbReference type="Proteomes" id="UP000024547">
    <property type="component" value="Unassembled WGS sequence"/>
</dbReference>
<dbReference type="PATRIC" id="fig|1280948.3.peg.1499"/>
<dbReference type="OrthoDB" id="9903754at2"/>
<dbReference type="EMBL" id="AWFH01000011">
    <property type="protein sequence ID" value="KCZ62067.1"/>
    <property type="molecule type" value="Genomic_DNA"/>
</dbReference>
<evidence type="ECO:0000313" key="3">
    <source>
        <dbReference type="EMBL" id="KCZ62067.1"/>
    </source>
</evidence>
<feature type="region of interest" description="Disordered" evidence="1">
    <location>
        <begin position="338"/>
        <end position="359"/>
    </location>
</feature>
<reference evidence="3 4" key="1">
    <citation type="journal article" date="2014" name="Antonie Van Leeuwenhoek">
        <title>Hyphomonas beringensis sp. nov. and Hyphomonas chukchiensis sp. nov., isolated from surface seawater of the Bering Sea and Chukchi Sea.</title>
        <authorList>
            <person name="Li C."/>
            <person name="Lai Q."/>
            <person name="Li G."/>
            <person name="Dong C."/>
            <person name="Wang J."/>
            <person name="Liao Y."/>
            <person name="Shao Z."/>
        </authorList>
    </citation>
    <scope>NUCLEOTIDE SEQUENCE [LARGE SCALE GENOMIC DNA]</scope>
    <source>
        <strain evidence="3 4">22II1-22F38</strain>
    </source>
</reference>
<sequence length="1375" mass="147294">MRFALRLICLTAAFAIASLAANAESEAKELQRLFSALDNDVSDLLGEVAGFSLQSNYQCPPATPNKEQDGVKLSGFATRHLRLRMRMRVIKTKNEQYGRSGEGQIGRQIKFGFLDSDKDTGNLEAGVDLTRRDTTVAPDDIKRVEGNLDGIRDGVRQLQRDLGRAPPPDQDCDPAADPIASVTVTPPGAVEPGAVLNIPVSATTLSGKAVTITKITVTGAGAIAEPGVTPAYTVNGINTAAGNIRIAVAKIRADRSYNIRVDVEGRPVGVPGPGFTTGRQNAAVSIKNVAPEITSTAFSFSVEPGDTVSIDGEITIVDRNADTNNGNEIDRNRVRLSDHPTDLKTSPRNAFNRWSSKSQTSFDPSKGEYVFKVKREGIIETPHPHGVFAPNIQVTDTGTPQLTTTQPVEITVENVAPEAFLRPTPRDAFHSDDNLPVGLVGTIRDRNGADDVVTIEIDARAAGGQVYRLSNGSIRKTSSDDQGFSFRINPETFAHTRNSGTHKISGRAEDGPGPNSSAPNTVRFETEIKIGNDPPTVGAIGYMTGTELVILKEVCPRGLITVGAQIHDRENDKVKVTATILPGGSPEEMTLNPGSSTYTLVTLAPDKPGQYTIRFDVVETATNEKKKAARSIELVVKPCGLEEEHPQAAAPAAPVEVAIAGNPGSDVQVQPVPPALPGQTSPDLAAAAALSELFYYGWVLDQYSGTYDDPQNSITSTMIDEIFYPYLAWRPIWQDYALLEDYKGVPPVCGAGPGTGPMFDLGQGGPEQAIGAIDELNQDLAKLIESMLTGGDLYQELVVEDFLNQMALEFGDQVPMLKNGSVVPRNSAAPQNATTDTAAARAKTRAQLQSQYDALVERQNRLNASRVGFEEQLATAIENSDDKRVTQIRGFLNEITDLQAGIHAQTTPIAEQLNALDRPQQEAQAQELSSITDEINQAAWDTIATRYGFDTSVQDAKQWTTWVTRWMSVGSGLSYDNDRLVRMSEFSLISAEEKLNIVDGLLEDVDPGSFRETVLNRKKGQFEAQRDSAQQHLDSLDNITKAGFVVDIGLYASGGVLINAGRKMIVGGTSRVLGTQAAERTAIALDTGVVQLTKQATGRATTSAAAGTTGAATSSATSATIREGSEAALGGSSEAATGVFNTAQAAAEHGHRFGAQSMDEAWQAFEAARMAAGIEAPTGLGTASREWLQLWYKFSDDVFNGTVGAADDVIRAGGDEAMDAYWALERAGAQGRQAFRSEAGQAAAQHWDDYFQNLANQPDRVGALNQAREVAGQRGRNRLAELWREAQLESWLQGSEFLGLSPLLFGLMTQDAAAADAPQTKLGTDGRAELNWQIGTSLSMTPKFSLSLSGGGAYEQYDPNWQALGPCLEKKAAAQ</sequence>